<evidence type="ECO:0000313" key="4">
    <source>
        <dbReference type="Proteomes" id="UP000008866"/>
    </source>
</evidence>
<evidence type="ECO:0000259" key="2">
    <source>
        <dbReference type="Pfam" id="PF06985"/>
    </source>
</evidence>
<dbReference type="InterPro" id="IPR010730">
    <property type="entry name" value="HET"/>
</dbReference>
<feature type="region of interest" description="Disordered" evidence="1">
    <location>
        <begin position="172"/>
        <end position="202"/>
    </location>
</feature>
<proteinExistence type="predicted"/>
<dbReference type="Pfam" id="PF06985">
    <property type="entry name" value="HET"/>
    <property type="match status" value="1"/>
</dbReference>
<gene>
    <name evidence="3" type="ORF">ARB_05186</name>
</gene>
<feature type="domain" description="Heterokaryon incompatibility" evidence="2">
    <location>
        <begin position="193"/>
        <end position="336"/>
    </location>
</feature>
<dbReference type="InterPro" id="IPR052895">
    <property type="entry name" value="HetReg/Transcr_Mod"/>
</dbReference>
<dbReference type="HOGENOM" id="CLU_323889_0_0_1"/>
<keyword evidence="4" id="KW-1185">Reference proteome</keyword>
<comment type="caution">
    <text evidence="3">The sequence shown here is derived from an EMBL/GenBank/DDBJ whole genome shotgun (WGS) entry which is preliminary data.</text>
</comment>
<dbReference type="AlphaFoldDB" id="D4ALI9"/>
<sequence>MERVTESIVLLLFLPHSERTIYIAKMHHWHEAGCQRPDVVIIDDTARCKSCLSRWSHEESVEVTSTLTVPHIESLSHLNLSWPETVRYTHPNTSYDDISIPSLPGSKPPNDPQLVPSVANTNRLDTYPNATEGYIRLLWLHPGQSDDPVRGDLMELPFRNLEALPYQTLSYSPFDDPTSISEDSSNEKLSEQKPQYPEEASTNILHKPQPRNRPVYVDPSCDVIYVTKNCEAGLKAVRHLSAALPVWVDLISIDQHSSDDKSRWVALIKCVFANALQSMIFVGAPSGDSDIALDLLSLIQMGRSVLSRVAATKEEPKSALKSLFKRPCFSGLWLVQQLIYAKRPLILCGDRSIPWPYWPSMPNGIRRCASLLLFNRDAWTRLIDKNYYIILRHALTHECLDPRDKIYAILGLLGETGISIDYSLPVEVVYTGITAYLLQNHLSFRLFDLLGADEHRLNLPSWVPDYSQRLQVDNSFDITTWVNDTDDQIEIGESKSVLILYPFEFHNPEKLPVGLDQEVEIGSDGSLSIFAVKLCDISPMDSVTKNPQNGQHFIVINKGLHGHILISLKEKEYEIGDDSIFLLNESLYPVVLRRDPRKGTYSFLSLVSMALAYPNDDDVTWRLPCGQEHGTIWPFDVPRHVSQTTTQKIQEFYSSLLELCEVDPTQIPMASDVDLVTAERKAVVDFGILRLTGFNTLEANLKSTWQSYKEKLGWMLRDQAAIWKFIRHTEQEHQRDWSGVGSMVVKERVGLLDNYATGIKTEYAWNLRQFFWSFLKPIALAPDVLEGVWNPAYEAIKSHTSDFQSWAEVTEKLMNAIAFSQTALGSSMKFFPGIDLPEKWSSNWNSFSVAREGGLFHDGEAFGSECSWNWSEFERCLDLRDTVLAQTLPEELRPHENHEMQAHMSFRVWGLNLDQRRRIIIV</sequence>
<organism evidence="3 4">
    <name type="scientific">Arthroderma benhamiae (strain ATCC MYA-4681 / CBS 112371)</name>
    <name type="common">Trichophyton mentagrophytes</name>
    <dbReference type="NCBI Taxonomy" id="663331"/>
    <lineage>
        <taxon>Eukaryota</taxon>
        <taxon>Fungi</taxon>
        <taxon>Dikarya</taxon>
        <taxon>Ascomycota</taxon>
        <taxon>Pezizomycotina</taxon>
        <taxon>Eurotiomycetes</taxon>
        <taxon>Eurotiomycetidae</taxon>
        <taxon>Onygenales</taxon>
        <taxon>Arthrodermataceae</taxon>
        <taxon>Trichophyton</taxon>
    </lineage>
</organism>
<name>D4ALI9_ARTBC</name>
<evidence type="ECO:0000256" key="1">
    <source>
        <dbReference type="SAM" id="MobiDB-lite"/>
    </source>
</evidence>
<dbReference type="KEGG" id="abe:ARB_05186"/>
<dbReference type="GeneID" id="9526532"/>
<dbReference type="Proteomes" id="UP000008866">
    <property type="component" value="Unassembled WGS sequence"/>
</dbReference>
<dbReference type="RefSeq" id="XP_003016893.1">
    <property type="nucleotide sequence ID" value="XM_003016847.1"/>
</dbReference>
<accession>D4ALI9</accession>
<dbReference type="PANTHER" id="PTHR24148:SF64">
    <property type="entry name" value="HETEROKARYON INCOMPATIBILITY DOMAIN-CONTAINING PROTEIN"/>
    <property type="match status" value="1"/>
</dbReference>
<dbReference type="eggNOG" id="ENOG502SPDV">
    <property type="taxonomic scope" value="Eukaryota"/>
</dbReference>
<evidence type="ECO:0000313" key="3">
    <source>
        <dbReference type="EMBL" id="EFE36248.1"/>
    </source>
</evidence>
<dbReference type="OMA" id="CDISPMD"/>
<dbReference type="EMBL" id="ABSU01000002">
    <property type="protein sequence ID" value="EFE36248.1"/>
    <property type="molecule type" value="Genomic_DNA"/>
</dbReference>
<reference evidence="4" key="1">
    <citation type="journal article" date="2011" name="Genome Biol.">
        <title>Comparative and functional genomics provide insights into the pathogenicity of dermatophytic fungi.</title>
        <authorList>
            <person name="Burmester A."/>
            <person name="Shelest E."/>
            <person name="Gloeckner G."/>
            <person name="Heddergott C."/>
            <person name="Schindler S."/>
            <person name="Staib P."/>
            <person name="Heidel A."/>
            <person name="Felder M."/>
            <person name="Petzold A."/>
            <person name="Szafranski K."/>
            <person name="Feuermann M."/>
            <person name="Pedruzzi I."/>
            <person name="Priebe S."/>
            <person name="Groth M."/>
            <person name="Winkler R."/>
            <person name="Li W."/>
            <person name="Kniemeyer O."/>
            <person name="Schroeckh V."/>
            <person name="Hertweck C."/>
            <person name="Hube B."/>
            <person name="White T.C."/>
            <person name="Platzer M."/>
            <person name="Guthke R."/>
            <person name="Heitman J."/>
            <person name="Woestemeyer J."/>
            <person name="Zipfel P.F."/>
            <person name="Monod M."/>
            <person name="Brakhage A.A."/>
        </authorList>
    </citation>
    <scope>NUCLEOTIDE SEQUENCE [LARGE SCALE GENOMIC DNA]</scope>
    <source>
        <strain evidence="4">ATCC MYA-4681 / CBS 112371</strain>
    </source>
</reference>
<protein>
    <recommendedName>
        <fullName evidence="2">Heterokaryon incompatibility domain-containing protein</fullName>
    </recommendedName>
</protein>
<dbReference type="PANTHER" id="PTHR24148">
    <property type="entry name" value="ANKYRIN REPEAT DOMAIN-CONTAINING PROTEIN 39 HOMOLOG-RELATED"/>
    <property type="match status" value="1"/>
</dbReference>